<dbReference type="InterPro" id="IPR050109">
    <property type="entry name" value="HTH-type_TetR-like_transc_reg"/>
</dbReference>
<evidence type="ECO:0000256" key="4">
    <source>
        <dbReference type="PROSITE-ProRule" id="PRU00335"/>
    </source>
</evidence>
<protein>
    <submittedName>
        <fullName evidence="6">AcrR family transcriptional regulator</fullName>
    </submittedName>
</protein>
<evidence type="ECO:0000313" key="6">
    <source>
        <dbReference type="EMBL" id="NYG59855.1"/>
    </source>
</evidence>
<keyword evidence="3" id="KW-0804">Transcription</keyword>
<keyword evidence="2 4" id="KW-0238">DNA-binding</keyword>
<dbReference type="InterPro" id="IPR009057">
    <property type="entry name" value="Homeodomain-like_sf"/>
</dbReference>
<dbReference type="InterPro" id="IPR001647">
    <property type="entry name" value="HTH_TetR"/>
</dbReference>
<dbReference type="InterPro" id="IPR023772">
    <property type="entry name" value="DNA-bd_HTH_TetR-type_CS"/>
</dbReference>
<dbReference type="PANTHER" id="PTHR30055">
    <property type="entry name" value="HTH-TYPE TRANSCRIPTIONAL REGULATOR RUTR"/>
    <property type="match status" value="1"/>
</dbReference>
<dbReference type="PROSITE" id="PS50977">
    <property type="entry name" value="HTH_TETR_2"/>
    <property type="match status" value="1"/>
</dbReference>
<dbReference type="PANTHER" id="PTHR30055:SF238">
    <property type="entry name" value="MYCOFACTOCIN BIOSYNTHESIS TRANSCRIPTIONAL REGULATOR MFTR-RELATED"/>
    <property type="match status" value="1"/>
</dbReference>
<gene>
    <name evidence="6" type="ORF">BJ980_002778</name>
</gene>
<dbReference type="GO" id="GO:0000976">
    <property type="term" value="F:transcription cis-regulatory region binding"/>
    <property type="evidence" value="ECO:0007669"/>
    <property type="project" value="TreeGrafter"/>
</dbReference>
<organism evidence="6 7">
    <name type="scientific">Nocardioides daedukensis</name>
    <dbReference type="NCBI Taxonomy" id="634462"/>
    <lineage>
        <taxon>Bacteria</taxon>
        <taxon>Bacillati</taxon>
        <taxon>Actinomycetota</taxon>
        <taxon>Actinomycetes</taxon>
        <taxon>Propionibacteriales</taxon>
        <taxon>Nocardioidaceae</taxon>
        <taxon>Nocardioides</taxon>
    </lineage>
</organism>
<evidence type="ECO:0000259" key="5">
    <source>
        <dbReference type="PROSITE" id="PS50977"/>
    </source>
</evidence>
<keyword evidence="1" id="KW-0805">Transcription regulation</keyword>
<feature type="DNA-binding region" description="H-T-H motif" evidence="4">
    <location>
        <begin position="40"/>
        <end position="59"/>
    </location>
</feature>
<name>A0A7Y9S5L6_9ACTN</name>
<sequence length="205" mass="23118">MNQESRVRPSLQDERRELVRRRLEEGAIDVFAERGYASASIDQVAKAAGLSRATFYLHFANKAELAIGLWGDLRVQLVALYDELGAATAIDEAVLEKWLDASFDFYADNKTALLAVHEAIALEAEVAEMYRRRMGEVTSKVGPLIMRALGVSKENAELRAALITMQHERFSHFWLLRGMPFDRTMAREVLAQLWAQQMGFGPTET</sequence>
<dbReference type="PROSITE" id="PS01081">
    <property type="entry name" value="HTH_TETR_1"/>
    <property type="match status" value="1"/>
</dbReference>
<dbReference type="InterPro" id="IPR036271">
    <property type="entry name" value="Tet_transcr_reg_TetR-rel_C_sf"/>
</dbReference>
<evidence type="ECO:0000256" key="2">
    <source>
        <dbReference type="ARBA" id="ARBA00023125"/>
    </source>
</evidence>
<dbReference type="Pfam" id="PF00440">
    <property type="entry name" value="TetR_N"/>
    <property type="match status" value="1"/>
</dbReference>
<evidence type="ECO:0000256" key="3">
    <source>
        <dbReference type="ARBA" id="ARBA00023163"/>
    </source>
</evidence>
<dbReference type="Gene3D" id="1.10.357.10">
    <property type="entry name" value="Tetracycline Repressor, domain 2"/>
    <property type="match status" value="1"/>
</dbReference>
<dbReference type="PRINTS" id="PR00455">
    <property type="entry name" value="HTHTETR"/>
</dbReference>
<evidence type="ECO:0000313" key="7">
    <source>
        <dbReference type="Proteomes" id="UP000540656"/>
    </source>
</evidence>
<dbReference type="Proteomes" id="UP000540656">
    <property type="component" value="Unassembled WGS sequence"/>
</dbReference>
<reference evidence="6 7" key="1">
    <citation type="submission" date="2020-07" db="EMBL/GenBank/DDBJ databases">
        <title>Sequencing the genomes of 1000 actinobacteria strains.</title>
        <authorList>
            <person name="Klenk H.-P."/>
        </authorList>
    </citation>
    <scope>NUCLEOTIDE SEQUENCE [LARGE SCALE GENOMIC DNA]</scope>
    <source>
        <strain evidence="6 7">DSM 23819</strain>
    </source>
</reference>
<dbReference type="RefSeq" id="WP_179502862.1">
    <property type="nucleotide sequence ID" value="NZ_JACCAA010000001.1"/>
</dbReference>
<accession>A0A7Y9S5L6</accession>
<dbReference type="GO" id="GO:0003700">
    <property type="term" value="F:DNA-binding transcription factor activity"/>
    <property type="evidence" value="ECO:0007669"/>
    <property type="project" value="TreeGrafter"/>
</dbReference>
<keyword evidence="7" id="KW-1185">Reference proteome</keyword>
<dbReference type="EMBL" id="JACCAA010000001">
    <property type="protein sequence ID" value="NYG59855.1"/>
    <property type="molecule type" value="Genomic_DNA"/>
</dbReference>
<dbReference type="SUPFAM" id="SSF46689">
    <property type="entry name" value="Homeodomain-like"/>
    <property type="match status" value="1"/>
</dbReference>
<dbReference type="Gene3D" id="1.10.10.60">
    <property type="entry name" value="Homeodomain-like"/>
    <property type="match status" value="1"/>
</dbReference>
<evidence type="ECO:0000256" key="1">
    <source>
        <dbReference type="ARBA" id="ARBA00023015"/>
    </source>
</evidence>
<feature type="domain" description="HTH tetR-type" evidence="5">
    <location>
        <begin position="17"/>
        <end position="77"/>
    </location>
</feature>
<comment type="caution">
    <text evidence="6">The sequence shown here is derived from an EMBL/GenBank/DDBJ whole genome shotgun (WGS) entry which is preliminary data.</text>
</comment>
<dbReference type="SUPFAM" id="SSF48498">
    <property type="entry name" value="Tetracyclin repressor-like, C-terminal domain"/>
    <property type="match status" value="1"/>
</dbReference>
<dbReference type="AlphaFoldDB" id="A0A7Y9S5L6"/>
<proteinExistence type="predicted"/>